<dbReference type="Proteomes" id="UP001060085">
    <property type="component" value="Linkage Group LG06"/>
</dbReference>
<sequence length="186" mass="20935">MTWICFNGQTSGLLVCKPGRCPKIYSLVSCEWRLRYIWNRALVRCLAGIDYEMPELISNDLVMGSGLCPWSLTVVSHVLLNSSVQAALMCLDSLKLLSCVQTPYLVSRGMQIPYPAAVNLLEGLGVSQVVPEYLVLTLRFCFVGTRWHTTLIDGYTRRACLWTCPAGLHHHHRIPLKRPSERGTRS</sequence>
<name>A0ACC0AAC2_CATRO</name>
<organism evidence="1 2">
    <name type="scientific">Catharanthus roseus</name>
    <name type="common">Madagascar periwinkle</name>
    <name type="synonym">Vinca rosea</name>
    <dbReference type="NCBI Taxonomy" id="4058"/>
    <lineage>
        <taxon>Eukaryota</taxon>
        <taxon>Viridiplantae</taxon>
        <taxon>Streptophyta</taxon>
        <taxon>Embryophyta</taxon>
        <taxon>Tracheophyta</taxon>
        <taxon>Spermatophyta</taxon>
        <taxon>Magnoliopsida</taxon>
        <taxon>eudicotyledons</taxon>
        <taxon>Gunneridae</taxon>
        <taxon>Pentapetalae</taxon>
        <taxon>asterids</taxon>
        <taxon>lamiids</taxon>
        <taxon>Gentianales</taxon>
        <taxon>Apocynaceae</taxon>
        <taxon>Rauvolfioideae</taxon>
        <taxon>Vinceae</taxon>
        <taxon>Catharanthinae</taxon>
        <taxon>Catharanthus</taxon>
    </lineage>
</organism>
<evidence type="ECO:0000313" key="2">
    <source>
        <dbReference type="Proteomes" id="UP001060085"/>
    </source>
</evidence>
<protein>
    <submittedName>
        <fullName evidence="1">Uncharacterized protein</fullName>
    </submittedName>
</protein>
<dbReference type="EMBL" id="CM044706">
    <property type="protein sequence ID" value="KAI5657701.1"/>
    <property type="molecule type" value="Genomic_DNA"/>
</dbReference>
<comment type="caution">
    <text evidence="1">The sequence shown here is derived from an EMBL/GenBank/DDBJ whole genome shotgun (WGS) entry which is preliminary data.</text>
</comment>
<gene>
    <name evidence="1" type="ORF">M9H77_26494</name>
</gene>
<accession>A0ACC0AAC2</accession>
<keyword evidence="2" id="KW-1185">Reference proteome</keyword>
<reference evidence="2" key="1">
    <citation type="journal article" date="2023" name="Nat. Plants">
        <title>Single-cell RNA sequencing provides a high-resolution roadmap for understanding the multicellular compartmentation of specialized metabolism.</title>
        <authorList>
            <person name="Sun S."/>
            <person name="Shen X."/>
            <person name="Li Y."/>
            <person name="Li Y."/>
            <person name="Wang S."/>
            <person name="Li R."/>
            <person name="Zhang H."/>
            <person name="Shen G."/>
            <person name="Guo B."/>
            <person name="Wei J."/>
            <person name="Xu J."/>
            <person name="St-Pierre B."/>
            <person name="Chen S."/>
            <person name="Sun C."/>
        </authorList>
    </citation>
    <scope>NUCLEOTIDE SEQUENCE [LARGE SCALE GENOMIC DNA]</scope>
</reference>
<evidence type="ECO:0000313" key="1">
    <source>
        <dbReference type="EMBL" id="KAI5657701.1"/>
    </source>
</evidence>
<proteinExistence type="predicted"/>